<evidence type="ECO:0000313" key="9">
    <source>
        <dbReference type="EMBL" id="AKL97635.1"/>
    </source>
</evidence>
<dbReference type="GO" id="GO:0008973">
    <property type="term" value="F:phosphopentomutase activity"/>
    <property type="evidence" value="ECO:0007669"/>
    <property type="project" value="UniProtKB-UniRule"/>
</dbReference>
<dbReference type="SUPFAM" id="SSF53649">
    <property type="entry name" value="Alkaline phosphatase-like"/>
    <property type="match status" value="1"/>
</dbReference>
<dbReference type="PANTHER" id="PTHR21110">
    <property type="entry name" value="PHOSPHOPENTOMUTASE"/>
    <property type="match status" value="1"/>
</dbReference>
<dbReference type="Gene3D" id="3.30.70.1250">
    <property type="entry name" value="Phosphopentomutase"/>
    <property type="match status" value="1"/>
</dbReference>
<comment type="cofactor">
    <cofactor evidence="6">
        <name>Mn(2+)</name>
        <dbReference type="ChEBI" id="CHEBI:29035"/>
    </cofactor>
    <text evidence="6">Binds 2 manganese ions.</text>
</comment>
<feature type="binding site" evidence="6">
    <location>
        <position position="329"/>
    </location>
    <ligand>
        <name>Mn(2+)</name>
        <dbReference type="ChEBI" id="CHEBI:29035"/>
        <label>1</label>
    </ligand>
</feature>
<feature type="binding site" evidence="6">
    <location>
        <position position="328"/>
    </location>
    <ligand>
        <name>Mn(2+)</name>
        <dbReference type="ChEBI" id="CHEBI:29035"/>
        <label>1</label>
    </ligand>
</feature>
<dbReference type="PIRSF" id="PIRSF001491">
    <property type="entry name" value="Ppentomutase"/>
    <property type="match status" value="1"/>
</dbReference>
<dbReference type="STRING" id="1408281.Epro_0256"/>
<dbReference type="SUPFAM" id="SSF143856">
    <property type="entry name" value="DeoB insert domain-like"/>
    <property type="match status" value="1"/>
</dbReference>
<dbReference type="InterPro" id="IPR010045">
    <property type="entry name" value="DeoB"/>
</dbReference>
<dbReference type="NCBIfam" id="NF003766">
    <property type="entry name" value="PRK05362.1"/>
    <property type="match status" value="1"/>
</dbReference>
<dbReference type="GO" id="GO:0043094">
    <property type="term" value="P:metabolic compound salvage"/>
    <property type="evidence" value="ECO:0007669"/>
    <property type="project" value="UniProtKB-UniRule"/>
</dbReference>
<protein>
    <recommendedName>
        <fullName evidence="6 7">Phosphopentomutase</fullName>
        <ecNumber evidence="6 7">5.4.2.7</ecNumber>
    </recommendedName>
    <alternativeName>
        <fullName evidence="6">Phosphodeoxyribomutase</fullName>
    </alternativeName>
</protein>
<keyword evidence="4 6" id="KW-0464">Manganese</keyword>
<keyword evidence="3 6" id="KW-0479">Metal-binding</keyword>
<sequence length="393" mass="42906">MINRIILIVLDSAGVGALPDAAQYNDAGTNTIGHILDVMGADFSLPYLEKLGLYKILGRNSLNGKNKFISGCYGKMATKSPAKDTTAGHWELSGIVLQKPFPVYPNGFPKDVIEEFEKRIGTKILGNYSASGTEIIKELGAQHQKTGYPIVYTSADSVFQIAAHEETFGLEKLYKICEIAREILTGDNAVGRVIARPFIGSKGDYVRTTNRKDYSVDPVDATVLDEITNSGGTVCAIGKISDIFNGRGITKSVRTKGNLSGIQATIDEIKAPYKGKKLIFTNLVDFDMLWGHRRDVYSYAKALKDFDNSLAEIISALKDDDVIMITADHGCDPAYKVHTDHTREYVPLMVFGKTLKDGVDLGVHATLADAAQTTADFFNLPKMKNGTSFKDSL</sequence>
<dbReference type="FunFam" id="3.30.70.1250:FF:000001">
    <property type="entry name" value="Phosphopentomutase"/>
    <property type="match status" value="1"/>
</dbReference>
<dbReference type="InterPro" id="IPR006124">
    <property type="entry name" value="Metalloenzyme"/>
</dbReference>
<keyword evidence="10" id="KW-1185">Reference proteome</keyword>
<feature type="binding site" evidence="6">
    <location>
        <position position="341"/>
    </location>
    <ligand>
        <name>Mn(2+)</name>
        <dbReference type="ChEBI" id="CHEBI:29035"/>
        <label>2</label>
    </ligand>
</feature>
<comment type="pathway">
    <text evidence="6">Carbohydrate degradation; 2-deoxy-D-ribose 1-phosphate degradation; D-glyceraldehyde 3-phosphate and acetaldehyde from 2-deoxy-alpha-D-ribose 1-phosphate: step 1/2.</text>
</comment>
<reference evidence="9 10" key="1">
    <citation type="submission" date="2014-09" db="EMBL/GenBank/DDBJ databases">
        <title>Complete genome sequence of Endomicrobium proavitum.</title>
        <authorList>
            <person name="Zheng H."/>
        </authorList>
    </citation>
    <scope>NUCLEOTIDE SEQUENCE [LARGE SCALE GENOMIC DNA]</scope>
    <source>
        <strain evidence="9 10">Rsa215</strain>
    </source>
</reference>
<dbReference type="GO" id="GO:0006018">
    <property type="term" value="P:2-deoxyribose 1-phosphate catabolic process"/>
    <property type="evidence" value="ECO:0007669"/>
    <property type="project" value="UniProtKB-UniRule"/>
</dbReference>
<comment type="catalytic activity">
    <reaction evidence="6">
        <text>alpha-D-ribose 1-phosphate = D-ribose 5-phosphate</text>
        <dbReference type="Rhea" id="RHEA:18793"/>
        <dbReference type="ChEBI" id="CHEBI:57720"/>
        <dbReference type="ChEBI" id="CHEBI:78346"/>
        <dbReference type="EC" id="5.4.2.7"/>
    </reaction>
</comment>
<dbReference type="Pfam" id="PF01676">
    <property type="entry name" value="Metalloenzyme"/>
    <property type="match status" value="1"/>
</dbReference>
<dbReference type="EMBL" id="CP009498">
    <property type="protein sequence ID" value="AKL97635.1"/>
    <property type="molecule type" value="Genomic_DNA"/>
</dbReference>
<dbReference type="GO" id="GO:0000287">
    <property type="term" value="F:magnesium ion binding"/>
    <property type="evidence" value="ECO:0007669"/>
    <property type="project" value="UniProtKB-UniRule"/>
</dbReference>
<accession>A0A0G3WIC5</accession>
<comment type="similarity">
    <text evidence="1 6">Belongs to the phosphopentomutase family.</text>
</comment>
<keyword evidence="2 6" id="KW-0963">Cytoplasm</keyword>
<dbReference type="RefSeq" id="WP_052569856.1">
    <property type="nucleotide sequence ID" value="NZ_CP009498.1"/>
</dbReference>
<comment type="subcellular location">
    <subcellularLocation>
        <location evidence="6">Cytoplasm</location>
    </subcellularLocation>
</comment>
<dbReference type="OrthoDB" id="9769930at2"/>
<keyword evidence="5 6" id="KW-0413">Isomerase</keyword>
<comment type="catalytic activity">
    <reaction evidence="6">
        <text>2-deoxy-alpha-D-ribose 1-phosphate = 2-deoxy-D-ribose 5-phosphate</text>
        <dbReference type="Rhea" id="RHEA:27658"/>
        <dbReference type="ChEBI" id="CHEBI:57259"/>
        <dbReference type="ChEBI" id="CHEBI:62877"/>
        <dbReference type="EC" id="5.4.2.7"/>
    </reaction>
</comment>
<dbReference type="EC" id="5.4.2.7" evidence="6 7"/>
<name>A0A0G3WIC5_9BACT</name>
<dbReference type="Gene3D" id="3.40.720.10">
    <property type="entry name" value="Alkaline Phosphatase, subunit A"/>
    <property type="match status" value="1"/>
</dbReference>
<feature type="binding site" evidence="6">
    <location>
        <position position="287"/>
    </location>
    <ligand>
        <name>Mn(2+)</name>
        <dbReference type="ChEBI" id="CHEBI:29035"/>
        <label>2</label>
    </ligand>
</feature>
<evidence type="ECO:0000256" key="7">
    <source>
        <dbReference type="NCBIfam" id="TIGR01696"/>
    </source>
</evidence>
<dbReference type="HAMAP" id="MF_00740">
    <property type="entry name" value="Phosphopentomut"/>
    <property type="match status" value="1"/>
</dbReference>
<dbReference type="KEGG" id="epo:Epro_0256"/>
<evidence type="ECO:0000256" key="5">
    <source>
        <dbReference type="ARBA" id="ARBA00023235"/>
    </source>
</evidence>
<evidence type="ECO:0000313" key="10">
    <source>
        <dbReference type="Proteomes" id="UP000035337"/>
    </source>
</evidence>
<comment type="function">
    <text evidence="6">Isomerase that catalyzes the conversion of deoxy-ribose 1-phosphate (dRib-1-P) and ribose 1-phosphate (Rib-1-P) to deoxy-ribose 5-phosphate (dRib-5-P) and ribose 5-phosphate (Rib-5-P), respectively.</text>
</comment>
<dbReference type="Proteomes" id="UP000035337">
    <property type="component" value="Chromosome"/>
</dbReference>
<dbReference type="InterPro" id="IPR024052">
    <property type="entry name" value="Phosphopentomutase_DeoB_cap_sf"/>
</dbReference>
<evidence type="ECO:0000259" key="8">
    <source>
        <dbReference type="Pfam" id="PF01676"/>
    </source>
</evidence>
<dbReference type="PANTHER" id="PTHR21110:SF0">
    <property type="entry name" value="PHOSPHOPENTOMUTASE"/>
    <property type="match status" value="1"/>
</dbReference>
<dbReference type="GO" id="GO:0030145">
    <property type="term" value="F:manganese ion binding"/>
    <property type="evidence" value="ECO:0007669"/>
    <property type="project" value="UniProtKB-UniRule"/>
</dbReference>
<dbReference type="CDD" id="cd16009">
    <property type="entry name" value="PPM"/>
    <property type="match status" value="1"/>
</dbReference>
<evidence type="ECO:0000256" key="3">
    <source>
        <dbReference type="ARBA" id="ARBA00022723"/>
    </source>
</evidence>
<gene>
    <name evidence="6 9" type="primary">deoB</name>
    <name evidence="9" type="ORF">Epro_0256</name>
</gene>
<dbReference type="InterPro" id="IPR017850">
    <property type="entry name" value="Alkaline_phosphatase_core_sf"/>
</dbReference>
<feature type="binding site" evidence="6">
    <location>
        <position position="11"/>
    </location>
    <ligand>
        <name>Mn(2+)</name>
        <dbReference type="ChEBI" id="CHEBI:29035"/>
        <label>1</label>
    </ligand>
</feature>
<evidence type="ECO:0000256" key="4">
    <source>
        <dbReference type="ARBA" id="ARBA00023211"/>
    </source>
</evidence>
<organism evidence="9 10">
    <name type="scientific">Endomicrobium proavitum</name>
    <dbReference type="NCBI Taxonomy" id="1408281"/>
    <lineage>
        <taxon>Bacteria</taxon>
        <taxon>Pseudomonadati</taxon>
        <taxon>Elusimicrobiota</taxon>
        <taxon>Endomicrobiia</taxon>
        <taxon>Endomicrobiales</taxon>
        <taxon>Endomicrobiaceae</taxon>
        <taxon>Endomicrobium</taxon>
    </lineage>
</organism>
<dbReference type="NCBIfam" id="TIGR01696">
    <property type="entry name" value="deoB"/>
    <property type="match status" value="1"/>
</dbReference>
<dbReference type="GO" id="GO:0006015">
    <property type="term" value="P:5-phosphoribose 1-diphosphate biosynthetic process"/>
    <property type="evidence" value="ECO:0007669"/>
    <property type="project" value="UniProtKB-UniPathway"/>
</dbReference>
<dbReference type="GO" id="GO:0005829">
    <property type="term" value="C:cytosol"/>
    <property type="evidence" value="ECO:0007669"/>
    <property type="project" value="TreeGrafter"/>
</dbReference>
<dbReference type="UniPathway" id="UPA00087">
    <property type="reaction ID" value="UER00173"/>
</dbReference>
<evidence type="ECO:0000256" key="2">
    <source>
        <dbReference type="ARBA" id="ARBA00022490"/>
    </source>
</evidence>
<dbReference type="AlphaFoldDB" id="A0A0G3WIC5"/>
<evidence type="ECO:0000256" key="6">
    <source>
        <dbReference type="HAMAP-Rule" id="MF_00740"/>
    </source>
</evidence>
<feature type="domain" description="Metalloenzyme" evidence="8">
    <location>
        <begin position="4"/>
        <end position="381"/>
    </location>
</feature>
<proteinExistence type="inferred from homology"/>
<feature type="binding site" evidence="6">
    <location>
        <position position="292"/>
    </location>
    <ligand>
        <name>Mn(2+)</name>
        <dbReference type="ChEBI" id="CHEBI:29035"/>
        <label>2</label>
    </ligand>
</feature>
<dbReference type="PATRIC" id="fig|1408281.3.peg.265"/>
<dbReference type="GO" id="GO:0009117">
    <property type="term" value="P:nucleotide metabolic process"/>
    <property type="evidence" value="ECO:0007669"/>
    <property type="project" value="UniProtKB-UniRule"/>
</dbReference>
<evidence type="ECO:0000256" key="1">
    <source>
        <dbReference type="ARBA" id="ARBA00010373"/>
    </source>
</evidence>